<dbReference type="GO" id="GO:0009055">
    <property type="term" value="F:electron transfer activity"/>
    <property type="evidence" value="ECO:0007669"/>
    <property type="project" value="InterPro"/>
</dbReference>
<dbReference type="Pfam" id="PF13442">
    <property type="entry name" value="Cytochrome_CBB3"/>
    <property type="match status" value="1"/>
</dbReference>
<keyword evidence="5" id="KW-0732">Signal</keyword>
<feature type="domain" description="Cytochrome c" evidence="6">
    <location>
        <begin position="32"/>
        <end position="146"/>
    </location>
</feature>
<keyword evidence="2 4" id="KW-0479">Metal-binding</keyword>
<dbReference type="Gene3D" id="1.10.760.10">
    <property type="entry name" value="Cytochrome c-like domain"/>
    <property type="match status" value="1"/>
</dbReference>
<feature type="chain" id="PRO_5020825653" evidence="5">
    <location>
        <begin position="27"/>
        <end position="239"/>
    </location>
</feature>
<evidence type="ECO:0000256" key="1">
    <source>
        <dbReference type="ARBA" id="ARBA00022617"/>
    </source>
</evidence>
<dbReference type="InterPro" id="IPR009056">
    <property type="entry name" value="Cyt_c-like_dom"/>
</dbReference>
<dbReference type="EMBL" id="SMUV01000073">
    <property type="protein sequence ID" value="TDK42209.1"/>
    <property type="molecule type" value="Genomic_DNA"/>
</dbReference>
<sequence length="239" mass="25254">MRRFKRMAGLAIAVAVGGGLSSGAFAQEVDQGSVARGGKLYDKWYKVINAEVPKASHPLYPASNEKYADDPKNNWRCKECHGWDGRGAAGAYSSGKHATGIKGIDGYAGGDPAAVVAILSGDAHGYGDKMSGDDLTDLANFVVYGQIDWAAYVDAGTKMSKGDAARGAQVYNTICANCHGADGKLPKEMPPLGSLMGNPWEVMHKVLNGQPKEAMPALRAIDHQVSADVLAYLVTLPKE</sequence>
<keyword evidence="1 4" id="KW-0349">Heme</keyword>
<dbReference type="PROSITE" id="PS51007">
    <property type="entry name" value="CYTC"/>
    <property type="match status" value="2"/>
</dbReference>
<dbReference type="SUPFAM" id="SSF46626">
    <property type="entry name" value="Cytochrome c"/>
    <property type="match status" value="2"/>
</dbReference>
<dbReference type="GO" id="GO:0020037">
    <property type="term" value="F:heme binding"/>
    <property type="evidence" value="ECO:0007669"/>
    <property type="project" value="InterPro"/>
</dbReference>
<comment type="caution">
    <text evidence="7">The sequence shown here is derived from an EMBL/GenBank/DDBJ whole genome shotgun (WGS) entry which is preliminary data.</text>
</comment>
<dbReference type="GO" id="GO:0046872">
    <property type="term" value="F:metal ion binding"/>
    <property type="evidence" value="ECO:0007669"/>
    <property type="project" value="UniProtKB-KW"/>
</dbReference>
<reference evidence="7 8" key="1">
    <citation type="submission" date="2019-03" db="EMBL/GenBank/DDBJ databases">
        <title>Ruegeria lutea sp. nov., a novel strain, isolated from marine sediment, the Masan Bay, South Korea.</title>
        <authorList>
            <person name="Kim J."/>
            <person name="Kim D.-Y."/>
            <person name="Lee S.-S."/>
        </authorList>
    </citation>
    <scope>NUCLEOTIDE SEQUENCE [LARGE SCALE GENOMIC DNA]</scope>
    <source>
        <strain evidence="7 8">318-1</strain>
    </source>
</reference>
<evidence type="ECO:0000313" key="8">
    <source>
        <dbReference type="Proteomes" id="UP000295301"/>
    </source>
</evidence>
<dbReference type="InterPro" id="IPR051459">
    <property type="entry name" value="Cytochrome_c-type_DH"/>
</dbReference>
<feature type="domain" description="Cytochrome c" evidence="6">
    <location>
        <begin position="162"/>
        <end position="237"/>
    </location>
</feature>
<gene>
    <name evidence="7" type="ORF">E1832_18895</name>
</gene>
<keyword evidence="8" id="KW-1185">Reference proteome</keyword>
<dbReference type="AlphaFoldDB" id="A0A4R5USV8"/>
<feature type="signal peptide" evidence="5">
    <location>
        <begin position="1"/>
        <end position="26"/>
    </location>
</feature>
<evidence type="ECO:0000259" key="6">
    <source>
        <dbReference type="PROSITE" id="PS51007"/>
    </source>
</evidence>
<evidence type="ECO:0000313" key="7">
    <source>
        <dbReference type="EMBL" id="TDK42209.1"/>
    </source>
</evidence>
<dbReference type="OrthoDB" id="9811281at2"/>
<protein>
    <submittedName>
        <fullName evidence="7">C-type cytochrome</fullName>
    </submittedName>
</protein>
<evidence type="ECO:0000256" key="3">
    <source>
        <dbReference type="ARBA" id="ARBA00023004"/>
    </source>
</evidence>
<evidence type="ECO:0000256" key="5">
    <source>
        <dbReference type="SAM" id="SignalP"/>
    </source>
</evidence>
<evidence type="ECO:0000256" key="2">
    <source>
        <dbReference type="ARBA" id="ARBA00022723"/>
    </source>
</evidence>
<keyword evidence="3 4" id="KW-0408">Iron</keyword>
<evidence type="ECO:0000256" key="4">
    <source>
        <dbReference type="PROSITE-ProRule" id="PRU00433"/>
    </source>
</evidence>
<name>A0A4R5USV8_9RHOB</name>
<dbReference type="PANTHER" id="PTHR35008:SF8">
    <property type="entry name" value="ALCOHOL DEHYDROGENASE CYTOCHROME C SUBUNIT"/>
    <property type="match status" value="1"/>
</dbReference>
<dbReference type="PANTHER" id="PTHR35008">
    <property type="entry name" value="BLL4482 PROTEIN-RELATED"/>
    <property type="match status" value="1"/>
</dbReference>
<proteinExistence type="predicted"/>
<organism evidence="7 8">
    <name type="scientific">Antarcticimicrobium luteum</name>
    <dbReference type="NCBI Taxonomy" id="2547397"/>
    <lineage>
        <taxon>Bacteria</taxon>
        <taxon>Pseudomonadati</taxon>
        <taxon>Pseudomonadota</taxon>
        <taxon>Alphaproteobacteria</taxon>
        <taxon>Rhodobacterales</taxon>
        <taxon>Paracoccaceae</taxon>
        <taxon>Antarcticimicrobium</taxon>
    </lineage>
</organism>
<dbReference type="InterPro" id="IPR036909">
    <property type="entry name" value="Cyt_c-like_dom_sf"/>
</dbReference>
<dbReference type="Proteomes" id="UP000295301">
    <property type="component" value="Unassembled WGS sequence"/>
</dbReference>
<accession>A0A4R5USV8</accession>